<keyword evidence="4 8" id="KW-1133">Transmembrane helix</keyword>
<feature type="transmembrane region" description="Helical" evidence="8">
    <location>
        <begin position="791"/>
        <end position="813"/>
    </location>
</feature>
<evidence type="ECO:0000313" key="10">
    <source>
        <dbReference type="EMBL" id="CAL5141242.1"/>
    </source>
</evidence>
<comment type="caution">
    <text evidence="10">The sequence shown here is derived from an EMBL/GenBank/DDBJ whole genome shotgun (WGS) entry which is preliminary data.</text>
</comment>
<feature type="transmembrane region" description="Helical" evidence="8">
    <location>
        <begin position="138"/>
        <end position="165"/>
    </location>
</feature>
<reference evidence="10" key="1">
    <citation type="submission" date="2024-06" db="EMBL/GenBank/DDBJ databases">
        <authorList>
            <person name="Liu X."/>
            <person name="Lenzi L."/>
            <person name="Haldenby T S."/>
            <person name="Uol C."/>
        </authorList>
    </citation>
    <scope>NUCLEOTIDE SEQUENCE</scope>
</reference>
<keyword evidence="9" id="KW-0732">Signal</keyword>
<dbReference type="InterPro" id="IPR008795">
    <property type="entry name" value="Prominin"/>
</dbReference>
<evidence type="ECO:0000256" key="7">
    <source>
        <dbReference type="SAM" id="MobiDB-lite"/>
    </source>
</evidence>
<protein>
    <recommendedName>
        <fullName evidence="12">Prominin-like protein</fullName>
    </recommendedName>
</protein>
<accession>A0AAV2TYB5</accession>
<comment type="subcellular location">
    <subcellularLocation>
        <location evidence="1">Membrane</location>
        <topology evidence="1">Multi-pass membrane protein</topology>
    </subcellularLocation>
</comment>
<dbReference type="Pfam" id="PF05478">
    <property type="entry name" value="Prominin"/>
    <property type="match status" value="2"/>
</dbReference>
<dbReference type="PANTHER" id="PTHR22730:SF1">
    <property type="entry name" value="PROMININ-LIKE PROTEIN"/>
    <property type="match status" value="1"/>
</dbReference>
<feature type="chain" id="PRO_5043427492" description="Prominin-like protein" evidence="9">
    <location>
        <begin position="25"/>
        <end position="891"/>
    </location>
</feature>
<dbReference type="PANTHER" id="PTHR22730">
    <property type="entry name" value="PROMININ PROM PROTEIN"/>
    <property type="match status" value="1"/>
</dbReference>
<gene>
    <name evidence="10" type="ORF">CDAUBV1_LOCUS16500</name>
</gene>
<evidence type="ECO:0000256" key="9">
    <source>
        <dbReference type="SAM" id="SignalP"/>
    </source>
</evidence>
<evidence type="ECO:0000256" key="5">
    <source>
        <dbReference type="ARBA" id="ARBA00023136"/>
    </source>
</evidence>
<name>A0AAV2TYB5_CALDB</name>
<evidence type="ECO:0000256" key="2">
    <source>
        <dbReference type="ARBA" id="ARBA00006058"/>
    </source>
</evidence>
<evidence type="ECO:0000313" key="11">
    <source>
        <dbReference type="Proteomes" id="UP001497525"/>
    </source>
</evidence>
<dbReference type="Proteomes" id="UP001497525">
    <property type="component" value="Unassembled WGS sequence"/>
</dbReference>
<feature type="transmembrane region" description="Helical" evidence="8">
    <location>
        <begin position="468"/>
        <end position="493"/>
    </location>
</feature>
<dbReference type="EMBL" id="CAXLJL010000823">
    <property type="protein sequence ID" value="CAL5141242.1"/>
    <property type="molecule type" value="Genomic_DNA"/>
</dbReference>
<dbReference type="GO" id="GO:0016020">
    <property type="term" value="C:membrane"/>
    <property type="evidence" value="ECO:0007669"/>
    <property type="project" value="UniProtKB-SubCell"/>
</dbReference>
<feature type="transmembrane region" description="Helical" evidence="8">
    <location>
        <begin position="423"/>
        <end position="448"/>
    </location>
</feature>
<feature type="region of interest" description="Disordered" evidence="7">
    <location>
        <begin position="849"/>
        <end position="879"/>
    </location>
</feature>
<evidence type="ECO:0000256" key="4">
    <source>
        <dbReference type="ARBA" id="ARBA00022989"/>
    </source>
</evidence>
<proteinExistence type="inferred from homology"/>
<evidence type="ECO:0000256" key="1">
    <source>
        <dbReference type="ARBA" id="ARBA00004141"/>
    </source>
</evidence>
<organism evidence="10 11">
    <name type="scientific">Calicophoron daubneyi</name>
    <name type="common">Rumen fluke</name>
    <name type="synonym">Paramphistomum daubneyi</name>
    <dbReference type="NCBI Taxonomy" id="300641"/>
    <lineage>
        <taxon>Eukaryota</taxon>
        <taxon>Metazoa</taxon>
        <taxon>Spiralia</taxon>
        <taxon>Lophotrochozoa</taxon>
        <taxon>Platyhelminthes</taxon>
        <taxon>Trematoda</taxon>
        <taxon>Digenea</taxon>
        <taxon>Plagiorchiida</taxon>
        <taxon>Pronocephalata</taxon>
        <taxon>Paramphistomoidea</taxon>
        <taxon>Paramphistomidae</taxon>
        <taxon>Calicophoron</taxon>
    </lineage>
</organism>
<dbReference type="AlphaFoldDB" id="A0AAV2TYB5"/>
<keyword evidence="5 8" id="KW-0472">Membrane</keyword>
<keyword evidence="6" id="KW-0325">Glycoprotein</keyword>
<feature type="compositionally biased region" description="Basic residues" evidence="7">
    <location>
        <begin position="852"/>
        <end position="862"/>
    </location>
</feature>
<feature type="compositionally biased region" description="Low complexity" evidence="7">
    <location>
        <begin position="865"/>
        <end position="878"/>
    </location>
</feature>
<evidence type="ECO:0008006" key="12">
    <source>
        <dbReference type="Google" id="ProtNLM"/>
    </source>
</evidence>
<evidence type="ECO:0000256" key="6">
    <source>
        <dbReference type="ARBA" id="ARBA00023180"/>
    </source>
</evidence>
<sequence length="891" mass="100688">MTSILRLRLSALFLCAYLISFVRSESSTSTMLQLRESVEFSYCASNVFLDLIRGSKPPTEVFKAYTNIMSAHNNRVSYRTIQPVIISYVGFGICTVIGILFAVFMPIVGLIFCCARCCGKCGGRAQLMDAKKDPCRRIAYTVCLAVLVTLQLVAVVLAFINHFLLHEALVSRNPQTGAFSQFNLSLTETEVALNDMYKMAVNTSSINIDDRKERFIGIVDKGLLDFQKEFARKSHSELVTTPIVDLQKTVGYFALGSENVVFLSYYNQSLVKLLQDLPSLRQALVDTLDTSCPIEQHIKCRQLMNEAQTKLKTQYSIDQFQFTDVEVLLQNLETHLNDVKSLSEFNSTLGNLATVVKDAIQADLDRAWKDLAQSPETREKLAKAFGEYVKDISAHLATIRQNLEGVQNYEGNEPLLRVLHVGLYGGIALLCIPVLIILLLYLGLCFGVCGHRPYEEAGVCNRGVGANLLLAGVGFIFLFSTLLMLVCMVLFLAGGPVQTEVCRYLTGRVPDGPRKLDDYVYESIVFLRDTLQRDKRLREQTIEQLRQQGHNEQISVRYAVDNPEFELALDVSRARLGDAILTRCETEPFVDAISGGEFSWPPLREPVQAILQDLIDSFKNVNLISPLEQTVRSCQESLERLKFMDAVNFTSAINRANIPLTLIEDLEHFVVELRSLNMEELRPHIDTLSDLPLSLDQQRVRVRHLYTMLDSFLGQHHLIQRRLSEFNANLSESVKVTMDVGLQKLRPVFEKELQLAVIATWRDIPCKSLRAAVKRGVDAGCITLLMPMNAFWTGLGFTLLLYIPVIIFAVKLAGLYRKTEKYSSDYEEPDYISYHGFYMRPTSEYQVVSQKPRNKVRKHKVKNASNGRNPPNNRGGSRYHQVSVYPYDAYE</sequence>
<evidence type="ECO:0000256" key="3">
    <source>
        <dbReference type="ARBA" id="ARBA00022692"/>
    </source>
</evidence>
<feature type="transmembrane region" description="Helical" evidence="8">
    <location>
        <begin position="85"/>
        <end position="118"/>
    </location>
</feature>
<keyword evidence="3 8" id="KW-0812">Transmembrane</keyword>
<comment type="similarity">
    <text evidence="2">Belongs to the prominin family.</text>
</comment>
<feature type="signal peptide" evidence="9">
    <location>
        <begin position="1"/>
        <end position="24"/>
    </location>
</feature>
<evidence type="ECO:0000256" key="8">
    <source>
        <dbReference type="SAM" id="Phobius"/>
    </source>
</evidence>